<reference evidence="2 3" key="1">
    <citation type="submission" date="2020-08" db="EMBL/GenBank/DDBJ databases">
        <title>Aphidius gifuensis genome sequencing and assembly.</title>
        <authorList>
            <person name="Du Z."/>
        </authorList>
    </citation>
    <scope>NUCLEOTIDE SEQUENCE [LARGE SCALE GENOMIC DNA]</scope>
    <source>
        <strain evidence="2">YNYX2018</strain>
        <tissue evidence="2">Adults</tissue>
    </source>
</reference>
<dbReference type="PROSITE" id="PS51257">
    <property type="entry name" value="PROKAR_LIPOPROTEIN"/>
    <property type="match status" value="1"/>
</dbReference>
<proteinExistence type="predicted"/>
<accession>A0A834XXY4</accession>
<dbReference type="EMBL" id="JACMRX010000003">
    <property type="protein sequence ID" value="KAF7993697.1"/>
    <property type="molecule type" value="Genomic_DNA"/>
</dbReference>
<dbReference type="AlphaFoldDB" id="A0A834XXY4"/>
<evidence type="ECO:0000313" key="3">
    <source>
        <dbReference type="Proteomes" id="UP000639338"/>
    </source>
</evidence>
<name>A0A834XXY4_APHGI</name>
<comment type="caution">
    <text evidence="2">The sequence shown here is derived from an EMBL/GenBank/DDBJ whole genome shotgun (WGS) entry which is preliminary data.</text>
</comment>
<protein>
    <submittedName>
        <fullName evidence="2">Uncharacterized protein</fullName>
    </submittedName>
</protein>
<feature type="region of interest" description="Disordered" evidence="1">
    <location>
        <begin position="21"/>
        <end position="49"/>
    </location>
</feature>
<evidence type="ECO:0000313" key="2">
    <source>
        <dbReference type="EMBL" id="KAF7993697.1"/>
    </source>
</evidence>
<sequence length="66" mass="7052">MARVAAKTKLSEAEATLTAIQNGSAGGCTESANAESNKSGRGGGDNNSSRFWKRQYYALIRGQERK</sequence>
<dbReference type="Proteomes" id="UP000639338">
    <property type="component" value="Unassembled WGS sequence"/>
</dbReference>
<gene>
    <name evidence="2" type="ORF">HCN44_010292</name>
</gene>
<organism evidence="2 3">
    <name type="scientific">Aphidius gifuensis</name>
    <name type="common">Parasitoid wasp</name>
    <dbReference type="NCBI Taxonomy" id="684658"/>
    <lineage>
        <taxon>Eukaryota</taxon>
        <taxon>Metazoa</taxon>
        <taxon>Ecdysozoa</taxon>
        <taxon>Arthropoda</taxon>
        <taxon>Hexapoda</taxon>
        <taxon>Insecta</taxon>
        <taxon>Pterygota</taxon>
        <taxon>Neoptera</taxon>
        <taxon>Endopterygota</taxon>
        <taxon>Hymenoptera</taxon>
        <taxon>Apocrita</taxon>
        <taxon>Ichneumonoidea</taxon>
        <taxon>Braconidae</taxon>
        <taxon>Aphidiinae</taxon>
        <taxon>Aphidius</taxon>
    </lineage>
</organism>
<evidence type="ECO:0000256" key="1">
    <source>
        <dbReference type="SAM" id="MobiDB-lite"/>
    </source>
</evidence>
<keyword evidence="3" id="KW-1185">Reference proteome</keyword>